<evidence type="ECO:0000313" key="3">
    <source>
        <dbReference type="Proteomes" id="UP000009168"/>
    </source>
</evidence>
<feature type="region of interest" description="Disordered" evidence="1">
    <location>
        <begin position="1603"/>
        <end position="1666"/>
    </location>
</feature>
<dbReference type="GeneID" id="7828830"/>
<feature type="region of interest" description="Disordered" evidence="1">
    <location>
        <begin position="339"/>
        <end position="367"/>
    </location>
</feature>
<feature type="region of interest" description="Disordered" evidence="1">
    <location>
        <begin position="2118"/>
        <end position="2212"/>
    </location>
</feature>
<reference evidence="3" key="1">
    <citation type="journal article" date="2006" name="PLoS Biol.">
        <title>Macronuclear genome sequence of the ciliate Tetrahymena thermophila, a model eukaryote.</title>
        <authorList>
            <person name="Eisen J.A."/>
            <person name="Coyne R.S."/>
            <person name="Wu M."/>
            <person name="Wu D."/>
            <person name="Thiagarajan M."/>
            <person name="Wortman J.R."/>
            <person name="Badger J.H."/>
            <person name="Ren Q."/>
            <person name="Amedeo P."/>
            <person name="Jones K.M."/>
            <person name="Tallon L.J."/>
            <person name="Delcher A.L."/>
            <person name="Salzberg S.L."/>
            <person name="Silva J.C."/>
            <person name="Haas B.J."/>
            <person name="Majoros W.H."/>
            <person name="Farzad M."/>
            <person name="Carlton J.M."/>
            <person name="Smith R.K. Jr."/>
            <person name="Garg J."/>
            <person name="Pearlman R.E."/>
            <person name="Karrer K.M."/>
            <person name="Sun L."/>
            <person name="Manning G."/>
            <person name="Elde N.C."/>
            <person name="Turkewitz A.P."/>
            <person name="Asai D.J."/>
            <person name="Wilkes D.E."/>
            <person name="Wang Y."/>
            <person name="Cai H."/>
            <person name="Collins K."/>
            <person name="Stewart B.A."/>
            <person name="Lee S.R."/>
            <person name="Wilamowska K."/>
            <person name="Weinberg Z."/>
            <person name="Ruzzo W.L."/>
            <person name="Wloga D."/>
            <person name="Gaertig J."/>
            <person name="Frankel J."/>
            <person name="Tsao C.-C."/>
            <person name="Gorovsky M.A."/>
            <person name="Keeling P.J."/>
            <person name="Waller R.F."/>
            <person name="Patron N.J."/>
            <person name="Cherry J.M."/>
            <person name="Stover N.A."/>
            <person name="Krieger C.J."/>
            <person name="del Toro C."/>
            <person name="Ryder H.F."/>
            <person name="Williamson S.C."/>
            <person name="Barbeau R.A."/>
            <person name="Hamilton E.P."/>
            <person name="Orias E."/>
        </authorList>
    </citation>
    <scope>NUCLEOTIDE SEQUENCE [LARGE SCALE GENOMIC DNA]</scope>
    <source>
        <strain evidence="3">SB210</strain>
    </source>
</reference>
<feature type="region of interest" description="Disordered" evidence="1">
    <location>
        <begin position="513"/>
        <end position="548"/>
    </location>
</feature>
<dbReference type="EMBL" id="GG662603">
    <property type="protein sequence ID" value="EAS01493.2"/>
    <property type="molecule type" value="Genomic_DNA"/>
</dbReference>
<evidence type="ECO:0000313" key="2">
    <source>
        <dbReference type="EMBL" id="EAS01493.2"/>
    </source>
</evidence>
<feature type="compositionally biased region" description="Polar residues" evidence="1">
    <location>
        <begin position="1623"/>
        <end position="1646"/>
    </location>
</feature>
<feature type="compositionally biased region" description="Polar residues" evidence="1">
    <location>
        <begin position="353"/>
        <end position="365"/>
    </location>
</feature>
<name>I7MGJ3_TETTS</name>
<feature type="compositionally biased region" description="Low complexity" evidence="1">
    <location>
        <begin position="2192"/>
        <end position="2212"/>
    </location>
</feature>
<organism evidence="2 3">
    <name type="scientific">Tetrahymena thermophila (strain SB210)</name>
    <dbReference type="NCBI Taxonomy" id="312017"/>
    <lineage>
        <taxon>Eukaryota</taxon>
        <taxon>Sar</taxon>
        <taxon>Alveolata</taxon>
        <taxon>Ciliophora</taxon>
        <taxon>Intramacronucleata</taxon>
        <taxon>Oligohymenophorea</taxon>
        <taxon>Hymenostomatida</taxon>
        <taxon>Tetrahymenina</taxon>
        <taxon>Tetrahymenidae</taxon>
        <taxon>Tetrahymena</taxon>
    </lineage>
</organism>
<feature type="compositionally biased region" description="Low complexity" evidence="1">
    <location>
        <begin position="2132"/>
        <end position="2174"/>
    </location>
</feature>
<feature type="compositionally biased region" description="Polar residues" evidence="1">
    <location>
        <begin position="2813"/>
        <end position="2845"/>
    </location>
</feature>
<gene>
    <name evidence="2" type="ORF">TTHERM_00152070</name>
</gene>
<feature type="compositionally biased region" description="Low complexity" evidence="1">
    <location>
        <begin position="534"/>
        <end position="548"/>
    </location>
</feature>
<feature type="compositionally biased region" description="Polar residues" evidence="1">
    <location>
        <begin position="2767"/>
        <end position="2794"/>
    </location>
</feature>
<dbReference type="STRING" id="312017.I7MGJ3"/>
<feature type="region of interest" description="Disordered" evidence="1">
    <location>
        <begin position="2510"/>
        <end position="2533"/>
    </location>
</feature>
<dbReference type="eggNOG" id="ENOG502SMXI">
    <property type="taxonomic scope" value="Eukaryota"/>
</dbReference>
<feature type="region of interest" description="Disordered" evidence="1">
    <location>
        <begin position="1728"/>
        <end position="1792"/>
    </location>
</feature>
<proteinExistence type="predicted"/>
<feature type="compositionally biased region" description="Low complexity" evidence="1">
    <location>
        <begin position="1728"/>
        <end position="1738"/>
    </location>
</feature>
<evidence type="ECO:0000256" key="1">
    <source>
        <dbReference type="SAM" id="MobiDB-lite"/>
    </source>
</evidence>
<dbReference type="RefSeq" id="XP_001021739.2">
    <property type="nucleotide sequence ID" value="XM_001021739.2"/>
</dbReference>
<dbReference type="Proteomes" id="UP000009168">
    <property type="component" value="Unassembled WGS sequence"/>
</dbReference>
<dbReference type="InterPro" id="IPR016024">
    <property type="entry name" value="ARM-type_fold"/>
</dbReference>
<feature type="compositionally biased region" description="Polar residues" evidence="1">
    <location>
        <begin position="513"/>
        <end position="533"/>
    </location>
</feature>
<dbReference type="InParanoid" id="I7MGJ3"/>
<dbReference type="KEGG" id="tet:TTHERM_00152070"/>
<feature type="compositionally biased region" description="Basic and acidic residues" evidence="1">
    <location>
        <begin position="1647"/>
        <end position="1659"/>
    </location>
</feature>
<feature type="compositionally biased region" description="Polar residues" evidence="1">
    <location>
        <begin position="2510"/>
        <end position="2530"/>
    </location>
</feature>
<keyword evidence="3" id="KW-1185">Reference proteome</keyword>
<protein>
    <submittedName>
        <fullName evidence="2">Uncharacterized protein</fullName>
    </submittedName>
</protein>
<accession>I7MGJ3</accession>
<sequence>MAYNKAQKHSNFQTEFKEHYIVDEQDFQGQQQLQSSQQSQGVQTSSNQLIAEVRVCDKVAFTFGDQNSIFQIENSSTTTANQGQQMLNQSQGLNSQKQAPAILTLEFEIPRQAIISNMVFASQQPAFSRSNFKCLNIETFVQETKSTQRMLQISENESDEDKHLKIDAIGLSKKFRVQFLCMSYSILDVAIKFEKNESLDFSEEACNFLKVLFGEQDHSNTSRLLEKDDMINLFKICFDTIKIYGYQLNVSPLASQCLSLLNISHILRKSGRVDDAIECEILLGLSMLSSRKYIQASEILKKCSQHFIQKYKQTNQSEFNLLFFQGKQHFLDNTPKMRKTNKEQTQRQKNEETAINSGNNTSVQGSKRGIIGSSGNSYHSYSEQQCIGTNNKYLLRAAKMELLVADSINHPSMIIEKLQAYQRATEYFTNQQYKEIDFQGSYDVYSGLLQLCPFLCKFLVKTLSDTFEPIKLAGIRGLEFLIEYLGCTLGNYLPQILSEIFKTYPSMNDLSVEQTQNQSFSESQSGSENITTISGSNSQKLSKSSQDSNRNRSHAFIEGIGQSQSQQDQKNYPQNNDQQNTFLKSQNLINFKIIIDMYHHLLESFLNVLASASSQILRVIFSDVIINNLFKQEVNPELKIYCIRVTEKILAICQGDIEVSPQIINEVINLQEEMNTRPNMNVNLKFHVNKLWESIKLKYIYNMGSQQMNKLIEWIASNLIQLSENENFQNFSFLYHLLDITSVICYKQNGPSMQKKNNLINTSRSQKEIAFNSHFQEKSNPITPTSLQNGVGLQNANQKTNSSQILTTQNYNQSQDYESHNVIMKFYFKLKSQKAALIVNQNELINIEYLLKPLIIWVENSLQYQTKLELFRSIWHVLIEVLIALSNSSSSQKQLSLSYEQTQSQQIQFLQDASLNKNLDQASIFFKNNNSKQLSHLTIADIALPLLQKINQHIQNQQPNEKMLQFLVIITNSLLQFPQESQTILFFFLKFFDSYVQCIPHSIYDETFIIFDNLCDIIAPKNFTPRLIEQCINMLLDQYTVKGKAHRKSKDKFIQVILQTRQNLYEALQKLLFENQELLIITKKKNDTKLCSQMQELFSEKLSLVSEIFSQLNKENFFVIEELIQSNKLQKLILDLINSRNSKSRLKGLNILKVLFEQYLEIYSYTIKPIVRLNRQDAYFIKLMLICLKRGLENERDSKLQFNALLILDQFFQHLFKGPNLSQEIKLSSSQKNKQIHNSQSSNSTNIDQIENLISQINEQIEFDSMEYLQFRQKEILKLWPIISMLIDSPWSNIRSIAYGIICYWVKDSSGLSEKKFLSYLINTLQSLLTSKESECRTGGLNILGSMCGLGFNFDQLQNDFKDNKSFVEFFRRNSDLIPYSLWETVYDMQFDWDQTNQAASIILVQLCAPKDLVKNIVKNRQSGLTFKITQRASQQLQVQSNEQKAIEENLISMAEQWNQIKSHKKQSDQWQLNKKEYQIDDYIEDQYVFWIPQLEKEDIMELISMFKNEFKPPQTLWIERVNYNMEESKQEEIEQNYSWIDEKQTYDGFKQFGLDKEEEILDLDDLGIIEVDDEEWNEYDVVDSDNTRRKIPNLKQKINNISPQLQIRDKSPSMRVVRKSKLQQQQQNLINDSGSDSFSSRVTQSNEKDMKQPTKSPEKANNQIQKSSIIEEESGEDISSQEELHNQANDPYSVVEQYLQIDDGENVRIIDELELMQFLKQNNLALQKNNSNNTNSSSEDRSKKKQNTLQQSSAKSQKMSNYKNQQSSSQNSSGGQQQNNNDKYDKLRPNTPPILIEELPQTFQETNEEEFNSQKYQFNKLNSNQLQQLNNNQINNNRAFDHSSDQKSSFISFSKNSFLPQQKSEEYIYSDSAESDDYQDMFIKQQEFLFRQQKQQKSQLKNNRDIPNRPLSAKLKKEEASMNNNPPGSVQGLGGSNFYHNFEMLPQQSSSLPSIAQVAAGNNNQLINSQNQQINKNQSVKAALPQQVTTKSIKQSIQNLKNNQVQDESSEDEHLNILKSRYSSSKQAITNNSDAVIQNDSKYLQQANAQEKNKSNKQEINYLTNSKNYQQMRYFSPPRPQSGFLKKSDLKYINEQNYEQNQNGVLENELLSSPFDQNTDIVNLDSPSPPYKSQISSQSQQIQQNQSNKYQQQQQIESFKQNNNNNKSSSGNKNKSKESSNSLMGSIGYYSNDSSELKNNNSSSNNINNNSSTKQQQILQNNYIVNQEESDKSQKQSNGFYQDIEKISNSIANSQNNNIQNQSNNNSNSKNLNTIQQLDGILTNQQLTDQQKNNQIQNNLSNSQKGNYLNGIIQNFGIPGANSFEEQYQEKVQNIENRNNLQNQIQNSEQLLQVPQSGQISERALLQEQTNNSISAAQGSFSYLNISQFQAYQNPLTSVSQTQAIQQIANSTNPTNKFISEKININRLVSVPSNYKAHFGTNSSLSGIYPNNNTFNVNYNQNSSNSNQLFNTTLNATLNQNQSVQHHNNTLASHNSTSNLFKNVALNSSNQQQNTHTLPSKSTGQTQSSRSKDRLLKKLMEKNIDFNDLKSVWKMSSEIKNISQHHNHSHSSNQNHLISQNNQNINFSSTQQQHYNHQQNSSATKQFAIHYNPHQNQDIQFSNKDLRAYESIQNFLNEQNYNQQNTISKFQRSNSLGRNQMKASTSASNLLTPLQLPIQSNSKTKKDSKKKKIKKKIEKLTQNSSYKNNFQGNNHLFVATSQSQQNTARNHHQVQQYEKKIASNGVNSERNMINQENQVAFKKSQHPQGVQNNVSINSPQRKSLQSSPSQEVGNFSLEKKSKRNSKTKIQEKTLNGFQGSQKEQLPTQKQGNISNQQMESIDEQ</sequence>
<feature type="compositionally biased region" description="Basic and acidic residues" evidence="1">
    <location>
        <begin position="340"/>
        <end position="352"/>
    </location>
</feature>
<feature type="compositionally biased region" description="Low complexity" evidence="1">
    <location>
        <begin position="1756"/>
        <end position="1782"/>
    </location>
</feature>
<dbReference type="SUPFAM" id="SSF48371">
    <property type="entry name" value="ARM repeat"/>
    <property type="match status" value="1"/>
</dbReference>
<dbReference type="OrthoDB" id="313510at2759"/>
<feature type="region of interest" description="Disordered" evidence="1">
    <location>
        <begin position="2762"/>
        <end position="2845"/>
    </location>
</feature>